<dbReference type="Proteomes" id="UP000010467">
    <property type="component" value="Chromosome"/>
</dbReference>
<dbReference type="STRING" id="937777.Deipe_3578"/>
<accession>L0A544</accession>
<dbReference type="InterPro" id="IPR002478">
    <property type="entry name" value="PUA"/>
</dbReference>
<evidence type="ECO:0000256" key="8">
    <source>
        <dbReference type="ARBA" id="ARBA00038091"/>
    </source>
</evidence>
<dbReference type="Gene3D" id="2.30.130.10">
    <property type="entry name" value="PUA domain"/>
    <property type="match status" value="1"/>
</dbReference>
<dbReference type="InterPro" id="IPR015947">
    <property type="entry name" value="PUA-like_sf"/>
</dbReference>
<keyword evidence="4 10" id="KW-0489">Methyltransferase</keyword>
<keyword evidence="11" id="KW-1185">Reference proteome</keyword>
<dbReference type="PATRIC" id="fig|937777.3.peg.3589"/>
<comment type="subcellular location">
    <subcellularLocation>
        <location evidence="1">Cytoplasm</location>
    </subcellularLocation>
</comment>
<dbReference type="InterPro" id="IPR036974">
    <property type="entry name" value="PUA_sf"/>
</dbReference>
<dbReference type="OrthoDB" id="9805492at2"/>
<dbReference type="PANTHER" id="PTHR42873">
    <property type="entry name" value="RIBOSOMAL RNA LARGE SUBUNIT METHYLTRANSFERASE"/>
    <property type="match status" value="1"/>
</dbReference>
<evidence type="ECO:0000256" key="1">
    <source>
        <dbReference type="ARBA" id="ARBA00004496"/>
    </source>
</evidence>
<dbReference type="CDD" id="cd02440">
    <property type="entry name" value="AdoMet_MTases"/>
    <property type="match status" value="1"/>
</dbReference>
<dbReference type="PANTHER" id="PTHR42873:SF1">
    <property type="entry name" value="S-ADENOSYLMETHIONINE-DEPENDENT METHYLTRANSFERASE DOMAIN-CONTAINING PROTEIN"/>
    <property type="match status" value="1"/>
</dbReference>
<evidence type="ECO:0000259" key="9">
    <source>
        <dbReference type="SMART" id="SM00359"/>
    </source>
</evidence>
<evidence type="ECO:0000256" key="4">
    <source>
        <dbReference type="ARBA" id="ARBA00022603"/>
    </source>
</evidence>
<keyword evidence="2" id="KW-0963">Cytoplasm</keyword>
<dbReference type="InterPro" id="IPR041532">
    <property type="entry name" value="RlmI-like_PUA"/>
</dbReference>
<gene>
    <name evidence="10" type="ordered locus">Deipe_3578</name>
</gene>
<evidence type="ECO:0000256" key="2">
    <source>
        <dbReference type="ARBA" id="ARBA00022490"/>
    </source>
</evidence>
<dbReference type="Gene3D" id="3.30.750.80">
    <property type="entry name" value="RNA methyltransferase domain (HRMD) like"/>
    <property type="match status" value="1"/>
</dbReference>
<dbReference type="SUPFAM" id="SSF53335">
    <property type="entry name" value="S-adenosyl-L-methionine-dependent methyltransferases"/>
    <property type="match status" value="1"/>
</dbReference>
<dbReference type="Gene3D" id="3.40.50.150">
    <property type="entry name" value="Vaccinia Virus protein VP39"/>
    <property type="match status" value="1"/>
</dbReference>
<keyword evidence="3" id="KW-0698">rRNA processing</keyword>
<keyword evidence="5 10" id="KW-0808">Transferase</keyword>
<feature type="domain" description="PUA" evidence="9">
    <location>
        <begin position="1"/>
        <end position="85"/>
    </location>
</feature>
<dbReference type="RefSeq" id="WP_015237304.1">
    <property type="nucleotide sequence ID" value="NC_019793.1"/>
</dbReference>
<name>L0A544_DEIPD</name>
<dbReference type="AlphaFoldDB" id="L0A544"/>
<evidence type="ECO:0000256" key="5">
    <source>
        <dbReference type="ARBA" id="ARBA00022679"/>
    </source>
</evidence>
<evidence type="ECO:0000313" key="10">
    <source>
        <dbReference type="EMBL" id="AFZ69008.1"/>
    </source>
</evidence>
<evidence type="ECO:0000256" key="7">
    <source>
        <dbReference type="ARBA" id="ARBA00022884"/>
    </source>
</evidence>
<comment type="similarity">
    <text evidence="8">Belongs to the methyltransferase superfamily. RlmI family.</text>
</comment>
<dbReference type="GO" id="GO:0032259">
    <property type="term" value="P:methylation"/>
    <property type="evidence" value="ECO:0007669"/>
    <property type="project" value="UniProtKB-KW"/>
</dbReference>
<dbReference type="GO" id="GO:0006364">
    <property type="term" value="P:rRNA processing"/>
    <property type="evidence" value="ECO:0007669"/>
    <property type="project" value="UniProtKB-KW"/>
</dbReference>
<dbReference type="GO" id="GO:0008168">
    <property type="term" value="F:methyltransferase activity"/>
    <property type="evidence" value="ECO:0007669"/>
    <property type="project" value="UniProtKB-KW"/>
</dbReference>
<dbReference type="InterPro" id="IPR029063">
    <property type="entry name" value="SAM-dependent_MTases_sf"/>
</dbReference>
<proteinExistence type="inferred from homology"/>
<dbReference type="GO" id="GO:0003723">
    <property type="term" value="F:RNA binding"/>
    <property type="evidence" value="ECO:0007669"/>
    <property type="project" value="UniProtKB-KW"/>
</dbReference>
<dbReference type="KEGG" id="dpd:Deipe_3578"/>
<dbReference type="eggNOG" id="COG1092">
    <property type="taxonomic scope" value="Bacteria"/>
</dbReference>
<keyword evidence="6" id="KW-0949">S-adenosyl-L-methionine</keyword>
<evidence type="ECO:0000256" key="3">
    <source>
        <dbReference type="ARBA" id="ARBA00022552"/>
    </source>
</evidence>
<sequence length="390" mass="43086">MKVRLKAGRERKILGRYPFGHTGDILDAEAGIGAGEVVDVHGESGAFLGRGYFNAEGGTPLRMLTLQKEAIDAAFYRRRLEMALQRREGRIQDTNAQRVVHAEADGLPGVVADQFGEVLAVQLRNAGVERHRDLILGALREVTGAAHAFERSDTSERTKESLAYKTGPLWGEVPERVTFFEDDLELFFSPLEAQKTGFFLDQRDNRRRMRSLIRAGDALLDVYSYTGAFSLHAALAGAKTLAIDKDAFALGTLERVARANKVERLVGSRLGDALEALKGLEAEKRRFQLAVFDPPTLAKRKDDVPRAKRIFSEGTASVMRMLDSGAHLLVSSCAHYLRVEELLDATRVAAGEAGVSAEVLDVTYQPADHPWMLAVPESLYLKSLLLRIER</sequence>
<dbReference type="HOGENOM" id="CLU_014042_0_0_0"/>
<dbReference type="SMART" id="SM00359">
    <property type="entry name" value="PUA"/>
    <property type="match status" value="1"/>
</dbReference>
<dbReference type="Pfam" id="PF17785">
    <property type="entry name" value="PUA_3"/>
    <property type="match status" value="1"/>
</dbReference>
<protein>
    <submittedName>
        <fullName evidence="10">Putative SAM-dependent methyltransferase</fullName>
    </submittedName>
</protein>
<dbReference type="SUPFAM" id="SSF88697">
    <property type="entry name" value="PUA domain-like"/>
    <property type="match status" value="1"/>
</dbReference>
<organism evidence="10 11">
    <name type="scientific">Deinococcus peraridilitoris (strain DSM 19664 / LMG 22246 / CIP 109416 / KR-200)</name>
    <dbReference type="NCBI Taxonomy" id="937777"/>
    <lineage>
        <taxon>Bacteria</taxon>
        <taxon>Thermotogati</taxon>
        <taxon>Deinococcota</taxon>
        <taxon>Deinococci</taxon>
        <taxon>Deinococcales</taxon>
        <taxon>Deinococcaceae</taxon>
        <taxon>Deinococcus</taxon>
    </lineage>
</organism>
<reference evidence="11" key="1">
    <citation type="submission" date="2012-03" db="EMBL/GenBank/DDBJ databases">
        <title>Complete sequence of chromosome of Deinococcus peraridilitoris DSM 19664.</title>
        <authorList>
            <person name="Lucas S."/>
            <person name="Copeland A."/>
            <person name="Lapidus A."/>
            <person name="Glavina del Rio T."/>
            <person name="Dalin E."/>
            <person name="Tice H."/>
            <person name="Bruce D."/>
            <person name="Goodwin L."/>
            <person name="Pitluck S."/>
            <person name="Peters L."/>
            <person name="Mikhailova N."/>
            <person name="Lu M."/>
            <person name="Kyrpides N."/>
            <person name="Mavromatis K."/>
            <person name="Ivanova N."/>
            <person name="Brettin T."/>
            <person name="Detter J.C."/>
            <person name="Han C."/>
            <person name="Larimer F."/>
            <person name="Land M."/>
            <person name="Hauser L."/>
            <person name="Markowitz V."/>
            <person name="Cheng J.-F."/>
            <person name="Hugenholtz P."/>
            <person name="Woyke T."/>
            <person name="Wu D."/>
            <person name="Pukall R."/>
            <person name="Steenblock K."/>
            <person name="Brambilla E."/>
            <person name="Klenk H.-P."/>
            <person name="Eisen J.A."/>
        </authorList>
    </citation>
    <scope>NUCLEOTIDE SEQUENCE [LARGE SCALE GENOMIC DNA]</scope>
    <source>
        <strain evidence="11">DSM 19664 / LMG 22246 / CIP 109416 / KR-200</strain>
    </source>
</reference>
<evidence type="ECO:0000313" key="11">
    <source>
        <dbReference type="Proteomes" id="UP000010467"/>
    </source>
</evidence>
<dbReference type="CDD" id="cd21153">
    <property type="entry name" value="PUA_RlmI"/>
    <property type="match status" value="1"/>
</dbReference>
<keyword evidence="7" id="KW-0694">RNA-binding</keyword>
<evidence type="ECO:0000256" key="6">
    <source>
        <dbReference type="ARBA" id="ARBA00022691"/>
    </source>
</evidence>
<dbReference type="EMBL" id="CP003382">
    <property type="protein sequence ID" value="AFZ69008.1"/>
    <property type="molecule type" value="Genomic_DNA"/>
</dbReference>
<dbReference type="CDD" id="cd11572">
    <property type="entry name" value="RlmI_M_like"/>
    <property type="match status" value="1"/>
</dbReference>